<comment type="caution">
    <text evidence="2">The sequence shown here is derived from an EMBL/GenBank/DDBJ whole genome shotgun (WGS) entry which is preliminary data.</text>
</comment>
<proteinExistence type="predicted"/>
<accession>A0AA40KKP2</accession>
<organism evidence="2 3">
    <name type="scientific">Melipona bicolor</name>
    <dbReference type="NCBI Taxonomy" id="60889"/>
    <lineage>
        <taxon>Eukaryota</taxon>
        <taxon>Metazoa</taxon>
        <taxon>Ecdysozoa</taxon>
        <taxon>Arthropoda</taxon>
        <taxon>Hexapoda</taxon>
        <taxon>Insecta</taxon>
        <taxon>Pterygota</taxon>
        <taxon>Neoptera</taxon>
        <taxon>Endopterygota</taxon>
        <taxon>Hymenoptera</taxon>
        <taxon>Apocrita</taxon>
        <taxon>Aculeata</taxon>
        <taxon>Apoidea</taxon>
        <taxon>Anthophila</taxon>
        <taxon>Apidae</taxon>
        <taxon>Melipona</taxon>
    </lineage>
</organism>
<evidence type="ECO:0000313" key="3">
    <source>
        <dbReference type="Proteomes" id="UP001177670"/>
    </source>
</evidence>
<dbReference type="AlphaFoldDB" id="A0AA40KKP2"/>
<name>A0AA40KKP2_9HYME</name>
<dbReference type="Proteomes" id="UP001177670">
    <property type="component" value="Unassembled WGS sequence"/>
</dbReference>
<gene>
    <name evidence="2" type="ORF">K0M31_006998</name>
</gene>
<reference evidence="2" key="1">
    <citation type="submission" date="2021-10" db="EMBL/GenBank/DDBJ databases">
        <title>Melipona bicolor Genome sequencing and assembly.</title>
        <authorList>
            <person name="Araujo N.S."/>
            <person name="Arias M.C."/>
        </authorList>
    </citation>
    <scope>NUCLEOTIDE SEQUENCE</scope>
    <source>
        <strain evidence="2">USP_2M_L1-L4_2017</strain>
        <tissue evidence="2">Whole body</tissue>
    </source>
</reference>
<evidence type="ECO:0000313" key="2">
    <source>
        <dbReference type="EMBL" id="KAK1123970.1"/>
    </source>
</evidence>
<dbReference type="EMBL" id="JAHYIQ010000019">
    <property type="protein sequence ID" value="KAK1123970.1"/>
    <property type="molecule type" value="Genomic_DNA"/>
</dbReference>
<feature type="region of interest" description="Disordered" evidence="1">
    <location>
        <begin position="1"/>
        <end position="23"/>
    </location>
</feature>
<keyword evidence="3" id="KW-1185">Reference proteome</keyword>
<evidence type="ECO:0000256" key="1">
    <source>
        <dbReference type="SAM" id="MobiDB-lite"/>
    </source>
</evidence>
<sequence>MQRIKMQCSNSNSNSSGGGLIDRKPPYFSHPAGSFTLSSLSSLNSLNSLNIPGTVSSNIHHTTTTPPTYYDQIKYSM</sequence>
<protein>
    <submittedName>
        <fullName evidence="2">Uncharacterized protein</fullName>
    </submittedName>
</protein>